<dbReference type="PANTHER" id="PTHR30562:SF1">
    <property type="entry name" value="UVRABC SYSTEM PROTEIN C"/>
    <property type="match status" value="1"/>
</dbReference>
<dbReference type="AlphaFoldDB" id="A0A380FEH4"/>
<dbReference type="PANTHER" id="PTHR30562">
    <property type="entry name" value="UVRC/OXIDOREDUCTASE"/>
    <property type="match status" value="1"/>
</dbReference>
<dbReference type="EMBL" id="UHDK01000001">
    <property type="protein sequence ID" value="SUM32568.1"/>
    <property type="molecule type" value="Genomic_DNA"/>
</dbReference>
<dbReference type="Gene3D" id="3.40.1440.10">
    <property type="entry name" value="GIY-YIG endonuclease"/>
    <property type="match status" value="1"/>
</dbReference>
<dbReference type="InterPro" id="IPR050066">
    <property type="entry name" value="UvrABC_protein_C"/>
</dbReference>
<dbReference type="GO" id="GO:0006974">
    <property type="term" value="P:DNA damage response"/>
    <property type="evidence" value="ECO:0007669"/>
    <property type="project" value="TreeGrafter"/>
</dbReference>
<dbReference type="GO" id="GO:0009380">
    <property type="term" value="C:excinuclease repair complex"/>
    <property type="evidence" value="ECO:0007669"/>
    <property type="project" value="TreeGrafter"/>
</dbReference>
<dbReference type="Pfam" id="PF01541">
    <property type="entry name" value="GIY-YIG"/>
    <property type="match status" value="1"/>
</dbReference>
<proteinExistence type="predicted"/>
<evidence type="ECO:0000313" key="3">
    <source>
        <dbReference type="Proteomes" id="UP000255277"/>
    </source>
</evidence>
<accession>A0A380FEH4</accession>
<dbReference type="PROSITE" id="PS50164">
    <property type="entry name" value="GIY_YIG"/>
    <property type="match status" value="1"/>
</dbReference>
<dbReference type="SUPFAM" id="SSF82771">
    <property type="entry name" value="GIY-YIG endonuclease"/>
    <property type="match status" value="1"/>
</dbReference>
<evidence type="ECO:0000259" key="1">
    <source>
        <dbReference type="PROSITE" id="PS50164"/>
    </source>
</evidence>
<gene>
    <name evidence="2" type="primary">uvrC_1</name>
    <name evidence="2" type="ORF">NCTC12195_02014</name>
</gene>
<name>A0A380FEH4_STAGA</name>
<evidence type="ECO:0000313" key="2">
    <source>
        <dbReference type="EMBL" id="SUM32568.1"/>
    </source>
</evidence>
<dbReference type="InterPro" id="IPR035901">
    <property type="entry name" value="GIY-YIG_endonuc_sf"/>
</dbReference>
<feature type="domain" description="GIY-YIG" evidence="1">
    <location>
        <begin position="1"/>
        <end position="38"/>
    </location>
</feature>
<organism evidence="2 3">
    <name type="scientific">Staphylococcus gallinarum</name>
    <dbReference type="NCBI Taxonomy" id="1293"/>
    <lineage>
        <taxon>Bacteria</taxon>
        <taxon>Bacillati</taxon>
        <taxon>Bacillota</taxon>
        <taxon>Bacilli</taxon>
        <taxon>Bacillales</taxon>
        <taxon>Staphylococcaceae</taxon>
        <taxon>Staphylococcus</taxon>
    </lineage>
</organism>
<dbReference type="Proteomes" id="UP000255277">
    <property type="component" value="Unassembled WGS sequence"/>
</dbReference>
<sequence length="38" mass="4495">MKDRNDQVIYVGKAKKLRNRLRSYFTGAHDAKTTRPCR</sequence>
<dbReference type="InterPro" id="IPR000305">
    <property type="entry name" value="GIY-YIG_endonuc"/>
</dbReference>
<protein>
    <submittedName>
        <fullName evidence="2">Excinuclease ABC subunit C</fullName>
    </submittedName>
</protein>
<reference evidence="2 3" key="1">
    <citation type="submission" date="2018-06" db="EMBL/GenBank/DDBJ databases">
        <authorList>
            <consortium name="Pathogen Informatics"/>
            <person name="Doyle S."/>
        </authorList>
    </citation>
    <scope>NUCLEOTIDE SEQUENCE [LARGE SCALE GENOMIC DNA]</scope>
    <source>
        <strain evidence="2 3">NCTC12195</strain>
    </source>
</reference>